<sequence length="296" mass="31417">MSSAATPTSPAIVCPDDDNSIDSQLIDGQLFQYLVQCDTDITDDNLAQYRYQTFTECAAACGSANYGFSSAVCQGAVFYPGAESGSNCFLKKSANSTVVAGGINAVILLRIEVAVNESSTPSAVYLPSSTASSIDTSSMLSSIFQNSTTSMPIITPAPAKDLPRVTQPMFLEEALIRPPKFILPTSPVTVRGTNPTTPLTLLLGQHLPLKRYLTRLLPRRTATATAGLLAVPTEEILLVDLPDLLLATRLEVAVAVAVLLLARVRVQAAPVATPSLRLSTTTPRPMETSRFATKPS</sequence>
<feature type="region of interest" description="Disordered" evidence="1">
    <location>
        <begin position="277"/>
        <end position="296"/>
    </location>
</feature>
<protein>
    <recommendedName>
        <fullName evidence="4">Apple domain-containing protein</fullName>
    </recommendedName>
</protein>
<organism evidence="2 3">
    <name type="scientific">Aureobasidium mustum</name>
    <dbReference type="NCBI Taxonomy" id="2773714"/>
    <lineage>
        <taxon>Eukaryota</taxon>
        <taxon>Fungi</taxon>
        <taxon>Dikarya</taxon>
        <taxon>Ascomycota</taxon>
        <taxon>Pezizomycotina</taxon>
        <taxon>Dothideomycetes</taxon>
        <taxon>Dothideomycetidae</taxon>
        <taxon>Dothideales</taxon>
        <taxon>Saccotheciaceae</taxon>
        <taxon>Aureobasidium</taxon>
    </lineage>
</organism>
<evidence type="ECO:0000256" key="1">
    <source>
        <dbReference type="SAM" id="MobiDB-lite"/>
    </source>
</evidence>
<evidence type="ECO:0000313" key="3">
    <source>
        <dbReference type="Proteomes" id="UP000714618"/>
    </source>
</evidence>
<reference evidence="2" key="1">
    <citation type="submission" date="2020-06" db="EMBL/GenBank/DDBJ databases">
        <authorList>
            <person name="Onetto C."/>
        </authorList>
    </citation>
    <scope>NUCLEOTIDE SEQUENCE</scope>
</reference>
<dbReference type="AlphaFoldDB" id="A0A9N8K6F6"/>
<evidence type="ECO:0000313" key="2">
    <source>
        <dbReference type="EMBL" id="CAD0100948.1"/>
    </source>
</evidence>
<dbReference type="Proteomes" id="UP000714618">
    <property type="component" value="Unassembled WGS sequence"/>
</dbReference>
<name>A0A9N8K6F6_9PEZI</name>
<gene>
    <name evidence="2" type="ORF">AWRI4233_LOCUS9773</name>
</gene>
<accession>A0A9N8K6F6</accession>
<proteinExistence type="predicted"/>
<keyword evidence="3" id="KW-1185">Reference proteome</keyword>
<evidence type="ECO:0008006" key="4">
    <source>
        <dbReference type="Google" id="ProtNLM"/>
    </source>
</evidence>
<dbReference type="OrthoDB" id="3939858at2759"/>
<dbReference type="EMBL" id="CAIJEO010000013">
    <property type="protein sequence ID" value="CAD0100948.1"/>
    <property type="molecule type" value="Genomic_DNA"/>
</dbReference>
<comment type="caution">
    <text evidence="2">The sequence shown here is derived from an EMBL/GenBank/DDBJ whole genome shotgun (WGS) entry which is preliminary data.</text>
</comment>